<keyword evidence="3" id="KW-0456">Lyase</keyword>
<dbReference type="InterPro" id="IPR029045">
    <property type="entry name" value="ClpP/crotonase-like_dom_sf"/>
</dbReference>
<dbReference type="Pfam" id="PF00378">
    <property type="entry name" value="ECH_1"/>
    <property type="match status" value="1"/>
</dbReference>
<dbReference type="GO" id="GO:0016829">
    <property type="term" value="F:lyase activity"/>
    <property type="evidence" value="ECO:0007669"/>
    <property type="project" value="UniProtKB-KW"/>
</dbReference>
<organism evidence="4 5">
    <name type="scientific">Nocardioides luteus</name>
    <dbReference type="NCBI Taxonomy" id="1844"/>
    <lineage>
        <taxon>Bacteria</taxon>
        <taxon>Bacillati</taxon>
        <taxon>Actinomycetota</taxon>
        <taxon>Actinomycetes</taxon>
        <taxon>Propionibacteriales</taxon>
        <taxon>Nocardioidaceae</taxon>
        <taxon>Nocardioides</taxon>
    </lineage>
</organism>
<dbReference type="GO" id="GO:0006635">
    <property type="term" value="P:fatty acid beta-oxidation"/>
    <property type="evidence" value="ECO:0007669"/>
    <property type="project" value="TreeGrafter"/>
</dbReference>
<reference evidence="4" key="1">
    <citation type="submission" date="2016-10" db="EMBL/GenBank/DDBJ databases">
        <title>Draft Genome Sequence of Nocardioides luteus Strain BAFB, an Alkane-Degrading Bacterium Isolated from JP-7 Polluted Soil.</title>
        <authorList>
            <person name="Brown L."/>
            <person name="Ruiz O.N."/>
            <person name="Gunasekera T."/>
        </authorList>
    </citation>
    <scope>NUCLEOTIDE SEQUENCE [LARGE SCALE GENOMIC DNA]</scope>
    <source>
        <strain evidence="4">BAFB</strain>
    </source>
</reference>
<gene>
    <name evidence="4" type="ORF">UG56_008150</name>
</gene>
<dbReference type="SUPFAM" id="SSF52096">
    <property type="entry name" value="ClpP/crotonase"/>
    <property type="match status" value="1"/>
</dbReference>
<dbReference type="OrthoDB" id="2988772at2"/>
<dbReference type="EMBL" id="JZDQ02000009">
    <property type="protein sequence ID" value="OIJ27342.1"/>
    <property type="molecule type" value="Genomic_DNA"/>
</dbReference>
<dbReference type="Proteomes" id="UP000033772">
    <property type="component" value="Unassembled WGS sequence"/>
</dbReference>
<dbReference type="Gene3D" id="3.90.226.10">
    <property type="entry name" value="2-enoyl-CoA Hydratase, Chain A, domain 1"/>
    <property type="match status" value="1"/>
</dbReference>
<proteinExistence type="inferred from homology"/>
<dbReference type="RefSeq" id="WP_045549188.1">
    <property type="nucleotide sequence ID" value="NZ_JZDQ02000009.1"/>
</dbReference>
<evidence type="ECO:0000256" key="1">
    <source>
        <dbReference type="ARBA" id="ARBA00005254"/>
    </source>
</evidence>
<keyword evidence="2" id="KW-0443">Lipid metabolism</keyword>
<evidence type="ECO:0000313" key="5">
    <source>
        <dbReference type="Proteomes" id="UP000033772"/>
    </source>
</evidence>
<comment type="caution">
    <text evidence="4">The sequence shown here is derived from an EMBL/GenBank/DDBJ whole genome shotgun (WGS) entry which is preliminary data.</text>
</comment>
<protein>
    <submittedName>
        <fullName evidence="4">Enoyl-CoA hydratase</fullName>
    </submittedName>
</protein>
<keyword evidence="5" id="KW-1185">Reference proteome</keyword>
<name>A0A1J4N776_9ACTN</name>
<dbReference type="STRING" id="1844.UG56_008150"/>
<dbReference type="AlphaFoldDB" id="A0A1J4N776"/>
<evidence type="ECO:0000256" key="2">
    <source>
        <dbReference type="ARBA" id="ARBA00023098"/>
    </source>
</evidence>
<comment type="similarity">
    <text evidence="1">Belongs to the enoyl-CoA hydratase/isomerase family.</text>
</comment>
<dbReference type="InterPro" id="IPR001753">
    <property type="entry name" value="Enoyl-CoA_hydra/iso"/>
</dbReference>
<sequence>MGISTEITDEQIAVVTMNHPPVNALPVKGWFEVADAVTTAAENGARVVILRAEGKGFNAGVDIKEMQQIEGFEGILGANRGCYAAFKAIYECPVPVIAAVNGFCLGGGVGLVGNADTIVASDDAFFGVPEVDRGALGAATHLSRLVPQHMLRTLYFTAQTITAQRLHELGSVHAVVPRDDLDDKALEIARQIAQKDPQVIRAAKAALNGIDPVDVNASYRFEQGFTYELNLAGVADERRDAFVKEGR</sequence>
<evidence type="ECO:0000313" key="4">
    <source>
        <dbReference type="EMBL" id="OIJ27342.1"/>
    </source>
</evidence>
<evidence type="ECO:0000256" key="3">
    <source>
        <dbReference type="ARBA" id="ARBA00023239"/>
    </source>
</evidence>
<accession>A0A1J4N776</accession>
<dbReference type="CDD" id="cd06558">
    <property type="entry name" value="crotonase-like"/>
    <property type="match status" value="1"/>
</dbReference>
<dbReference type="PANTHER" id="PTHR11941">
    <property type="entry name" value="ENOYL-COA HYDRATASE-RELATED"/>
    <property type="match status" value="1"/>
</dbReference>
<dbReference type="NCBIfam" id="NF005925">
    <property type="entry name" value="PRK07938.1"/>
    <property type="match status" value="1"/>
</dbReference>
<dbReference type="PANTHER" id="PTHR11941:SF169">
    <property type="entry name" value="(7AS)-7A-METHYL-1,5-DIOXO-2,3,5,6,7,7A-HEXAHYDRO-1H-INDENE-CARBOXYL-COA HYDROLASE"/>
    <property type="match status" value="1"/>
</dbReference>